<dbReference type="Proteomes" id="UP001143463">
    <property type="component" value="Unassembled WGS sequence"/>
</dbReference>
<evidence type="ECO:0000256" key="1">
    <source>
        <dbReference type="ARBA" id="ARBA00001974"/>
    </source>
</evidence>
<dbReference type="InterPro" id="IPR013786">
    <property type="entry name" value="AcylCoA_DH/ox_N"/>
</dbReference>
<dbReference type="InterPro" id="IPR009100">
    <property type="entry name" value="AcylCoA_DH/oxidase_NM_dom_sf"/>
</dbReference>
<dbReference type="Pfam" id="PF00441">
    <property type="entry name" value="Acyl-CoA_dh_1"/>
    <property type="match status" value="1"/>
</dbReference>
<feature type="domain" description="Acyl-CoA dehydrogenase/oxidase N-terminal" evidence="8">
    <location>
        <begin position="8"/>
        <end position="122"/>
    </location>
</feature>
<dbReference type="AlphaFoldDB" id="A0A9W6L2R6"/>
<dbReference type="InterPro" id="IPR006091">
    <property type="entry name" value="Acyl-CoA_Oxase/DH_mid-dom"/>
</dbReference>
<dbReference type="Pfam" id="PF02770">
    <property type="entry name" value="Acyl-CoA_dh_M"/>
    <property type="match status" value="1"/>
</dbReference>
<keyword evidence="5" id="KW-0560">Oxidoreductase</keyword>
<dbReference type="PANTHER" id="PTHR43884:SF12">
    <property type="entry name" value="ISOVALERYL-COA DEHYDROGENASE, MITOCHONDRIAL-RELATED"/>
    <property type="match status" value="1"/>
</dbReference>
<evidence type="ECO:0000313" key="9">
    <source>
        <dbReference type="EMBL" id="GLL12188.1"/>
    </source>
</evidence>
<evidence type="ECO:0000313" key="10">
    <source>
        <dbReference type="Proteomes" id="UP001143463"/>
    </source>
</evidence>
<dbReference type="GO" id="GO:0046359">
    <property type="term" value="P:butyrate catabolic process"/>
    <property type="evidence" value="ECO:0007669"/>
    <property type="project" value="TreeGrafter"/>
</dbReference>
<evidence type="ECO:0000256" key="2">
    <source>
        <dbReference type="ARBA" id="ARBA00009347"/>
    </source>
</evidence>
<dbReference type="EMBL" id="BSFQ01000012">
    <property type="protein sequence ID" value="GLL12188.1"/>
    <property type="molecule type" value="Genomic_DNA"/>
</dbReference>
<keyword evidence="4 5" id="KW-0274">FAD</keyword>
<feature type="domain" description="Acyl-CoA oxidase/dehydrogenase middle" evidence="7">
    <location>
        <begin position="162"/>
        <end position="241"/>
    </location>
</feature>
<dbReference type="Gene3D" id="1.20.140.10">
    <property type="entry name" value="Butyryl-CoA Dehydrogenase, subunit A, domain 3"/>
    <property type="match status" value="1"/>
</dbReference>
<comment type="caution">
    <text evidence="9">The sequence shown here is derived from an EMBL/GenBank/DDBJ whole genome shotgun (WGS) entry which is preliminary data.</text>
</comment>
<dbReference type="SUPFAM" id="SSF47203">
    <property type="entry name" value="Acyl-CoA dehydrogenase C-terminal domain-like"/>
    <property type="match status" value="1"/>
</dbReference>
<reference evidence="9" key="1">
    <citation type="journal article" date="2014" name="Int. J. Syst. Evol. Microbiol.">
        <title>Complete genome sequence of Corynebacterium casei LMG S-19264T (=DSM 44701T), isolated from a smear-ripened cheese.</title>
        <authorList>
            <consortium name="US DOE Joint Genome Institute (JGI-PGF)"/>
            <person name="Walter F."/>
            <person name="Albersmeier A."/>
            <person name="Kalinowski J."/>
            <person name="Ruckert C."/>
        </authorList>
    </citation>
    <scope>NUCLEOTIDE SEQUENCE</scope>
    <source>
        <strain evidence="9">VKM Ac-1069</strain>
    </source>
</reference>
<dbReference type="CDD" id="cd00567">
    <property type="entry name" value="ACAD"/>
    <property type="match status" value="1"/>
</dbReference>
<comment type="similarity">
    <text evidence="2 5">Belongs to the acyl-CoA dehydrogenase family.</text>
</comment>
<dbReference type="RefSeq" id="WP_037045889.1">
    <property type="nucleotide sequence ID" value="NZ_BAAAUZ010000020.1"/>
</dbReference>
<protein>
    <submittedName>
        <fullName evidence="9">Acyl-CoA dehydrogenase</fullName>
    </submittedName>
</protein>
<dbReference type="GO" id="GO:0003995">
    <property type="term" value="F:acyl-CoA dehydrogenase activity"/>
    <property type="evidence" value="ECO:0007669"/>
    <property type="project" value="TreeGrafter"/>
</dbReference>
<dbReference type="InterPro" id="IPR036250">
    <property type="entry name" value="AcylCo_DH-like_C"/>
</dbReference>
<gene>
    <name evidence="9" type="ORF">GCM10017577_33290</name>
</gene>
<evidence type="ECO:0000259" key="8">
    <source>
        <dbReference type="Pfam" id="PF02771"/>
    </source>
</evidence>
<dbReference type="SUPFAM" id="SSF56645">
    <property type="entry name" value="Acyl-CoA dehydrogenase NM domain-like"/>
    <property type="match status" value="1"/>
</dbReference>
<proteinExistence type="inferred from homology"/>
<dbReference type="Pfam" id="PF02771">
    <property type="entry name" value="Acyl-CoA_dh_N"/>
    <property type="match status" value="1"/>
</dbReference>
<dbReference type="Gene3D" id="1.10.540.10">
    <property type="entry name" value="Acyl-CoA dehydrogenase/oxidase, N-terminal domain"/>
    <property type="match status" value="1"/>
</dbReference>
<feature type="domain" description="Acyl-CoA dehydrogenase/oxidase C-terminal" evidence="6">
    <location>
        <begin position="257"/>
        <end position="402"/>
    </location>
</feature>
<keyword evidence="10" id="KW-1185">Reference proteome</keyword>
<dbReference type="InterPro" id="IPR009075">
    <property type="entry name" value="AcylCo_DH/oxidase_C"/>
</dbReference>
<reference evidence="9" key="2">
    <citation type="submission" date="2023-01" db="EMBL/GenBank/DDBJ databases">
        <authorList>
            <person name="Sun Q."/>
            <person name="Evtushenko L."/>
        </authorList>
    </citation>
    <scope>NUCLEOTIDE SEQUENCE</scope>
    <source>
        <strain evidence="9">VKM Ac-1069</strain>
    </source>
</reference>
<evidence type="ECO:0000256" key="5">
    <source>
        <dbReference type="RuleBase" id="RU362125"/>
    </source>
</evidence>
<comment type="cofactor">
    <cofactor evidence="1 5">
        <name>FAD</name>
        <dbReference type="ChEBI" id="CHEBI:57692"/>
    </cofactor>
</comment>
<name>A0A9W6L2R6_9PSEU</name>
<dbReference type="GO" id="GO:0050660">
    <property type="term" value="F:flavin adenine dinucleotide binding"/>
    <property type="evidence" value="ECO:0007669"/>
    <property type="project" value="InterPro"/>
</dbReference>
<keyword evidence="3 5" id="KW-0285">Flavoprotein</keyword>
<dbReference type="InterPro" id="IPR037069">
    <property type="entry name" value="AcylCoA_DH/ox_N_sf"/>
</dbReference>
<dbReference type="PANTHER" id="PTHR43884">
    <property type="entry name" value="ACYL-COA DEHYDROGENASE"/>
    <property type="match status" value="1"/>
</dbReference>
<organism evidence="9 10">
    <name type="scientific">Pseudonocardia halophobica</name>
    <dbReference type="NCBI Taxonomy" id="29401"/>
    <lineage>
        <taxon>Bacteria</taxon>
        <taxon>Bacillati</taxon>
        <taxon>Actinomycetota</taxon>
        <taxon>Actinomycetes</taxon>
        <taxon>Pseudonocardiales</taxon>
        <taxon>Pseudonocardiaceae</taxon>
        <taxon>Pseudonocardia</taxon>
    </lineage>
</organism>
<evidence type="ECO:0000256" key="4">
    <source>
        <dbReference type="ARBA" id="ARBA00022827"/>
    </source>
</evidence>
<evidence type="ECO:0000259" key="7">
    <source>
        <dbReference type="Pfam" id="PF02770"/>
    </source>
</evidence>
<accession>A0A9W6L2R6</accession>
<sequence>MTINFTMSDEQKKLQHEVRAFAENVLKPVVAAADAEPDPLKGFQMTKPAYVEAYKAGIAMCMLPKAYGGGGVSCVDLTIAAEELCVVDPGFACTVLCNGLGLMPIAWYGSDEQKDRFLRAATSDPTGEYLGGWTASEPPGNPAGTANFDIPLPRPAGVGLIAERDGDHFVVNGRKYWPSSAGWDERGVNAGTLIVRSDPDKGGTEGLSALVLERDTPGVTYHTLDKTGHRLASNAEIVFEDARIPATNLLPGAEGNGDLVINRNFAWSGPIAAIAAVGMARAAYEMALEFARGNTAGALKPIIGFQNVGYVLGDVAAKIEMGRYFSWRAADYLDKHDQHAELVGAMNKIQVTEMMFDCVYKCMQIVGVNSLERKAGFGKILREASVLPIYDGGNMGMQRRRVHGILADPLFNPRAIMEDEYVEFGKHHETIDTVVV</sequence>
<dbReference type="Gene3D" id="2.40.110.10">
    <property type="entry name" value="Butyryl-CoA Dehydrogenase, subunit A, domain 2"/>
    <property type="match status" value="1"/>
</dbReference>
<dbReference type="InterPro" id="IPR046373">
    <property type="entry name" value="Acyl-CoA_Oxase/DH_mid-dom_sf"/>
</dbReference>
<evidence type="ECO:0000256" key="3">
    <source>
        <dbReference type="ARBA" id="ARBA00022630"/>
    </source>
</evidence>
<evidence type="ECO:0000259" key="6">
    <source>
        <dbReference type="Pfam" id="PF00441"/>
    </source>
</evidence>
<dbReference type="GO" id="GO:0033539">
    <property type="term" value="P:fatty acid beta-oxidation using acyl-CoA dehydrogenase"/>
    <property type="evidence" value="ECO:0007669"/>
    <property type="project" value="TreeGrafter"/>
</dbReference>